<accession>A0A9X4QTE2</accession>
<dbReference type="AlphaFoldDB" id="A0A9X4QTE2"/>
<organism evidence="1 2">
    <name type="scientific">Cohnella rhizosphaerae</name>
    <dbReference type="NCBI Taxonomy" id="1457232"/>
    <lineage>
        <taxon>Bacteria</taxon>
        <taxon>Bacillati</taxon>
        <taxon>Bacillota</taxon>
        <taxon>Bacilli</taxon>
        <taxon>Bacillales</taxon>
        <taxon>Paenibacillaceae</taxon>
        <taxon>Cohnella</taxon>
    </lineage>
</organism>
<dbReference type="EMBL" id="JAPDIA010000007">
    <property type="protein sequence ID" value="MDG0811061.1"/>
    <property type="molecule type" value="Genomic_DNA"/>
</dbReference>
<reference evidence="1" key="1">
    <citation type="submission" date="2022-10" db="EMBL/GenBank/DDBJ databases">
        <title>Comparative genomic analysis of Cohnella hashimotonis sp. nov., isolated from the International Space Station.</title>
        <authorList>
            <person name="Simpson A."/>
            <person name="Venkateswaran K."/>
        </authorList>
    </citation>
    <scope>NUCLEOTIDE SEQUENCE</scope>
    <source>
        <strain evidence="1">DSM 28161</strain>
    </source>
</reference>
<comment type="caution">
    <text evidence="1">The sequence shown here is derived from an EMBL/GenBank/DDBJ whole genome shotgun (WGS) entry which is preliminary data.</text>
</comment>
<name>A0A9X4QTE2_9BACL</name>
<protein>
    <submittedName>
        <fullName evidence="1">Two-component system activity regulator YycH</fullName>
    </submittedName>
</protein>
<evidence type="ECO:0000313" key="1">
    <source>
        <dbReference type="EMBL" id="MDG0811061.1"/>
    </source>
</evidence>
<gene>
    <name evidence="1" type="primary">yycH</name>
    <name evidence="1" type="ORF">OMP40_18085</name>
</gene>
<sequence>MTQAPGTTGAEDADPSIRFQQYYGDVPLLSEGEFRFGYMQLAVQQGVVSSYERSLLVLGDKVGTAQPYNLISGNQLLVKIRQAAGGQQVDALFPAYRTTLAQDKLALDPVWAIRMASGEVRLAD</sequence>
<proteinExistence type="predicted"/>
<dbReference type="InterPro" id="IPR042274">
    <property type="entry name" value="YycH/YycI_2"/>
</dbReference>
<evidence type="ECO:0000313" key="2">
    <source>
        <dbReference type="Proteomes" id="UP001153404"/>
    </source>
</evidence>
<keyword evidence="2" id="KW-1185">Reference proteome</keyword>
<dbReference type="Proteomes" id="UP001153404">
    <property type="component" value="Unassembled WGS sequence"/>
</dbReference>
<dbReference type="Gene3D" id="3.30.310.160">
    <property type="entry name" value="YycH protein, domain 2"/>
    <property type="match status" value="1"/>
</dbReference>